<accession>A0A376J632</accession>
<organism evidence="2 3">
    <name type="scientific">Escherichia coli</name>
    <dbReference type="NCBI Taxonomy" id="562"/>
    <lineage>
        <taxon>Bacteria</taxon>
        <taxon>Pseudomonadati</taxon>
        <taxon>Pseudomonadota</taxon>
        <taxon>Gammaproteobacteria</taxon>
        <taxon>Enterobacterales</taxon>
        <taxon>Enterobacteriaceae</taxon>
        <taxon>Escherichia</taxon>
    </lineage>
</organism>
<evidence type="ECO:0000259" key="1">
    <source>
        <dbReference type="Pfam" id="PF20350"/>
    </source>
</evidence>
<dbReference type="AlphaFoldDB" id="A0A376J632"/>
<dbReference type="Proteomes" id="UP000255201">
    <property type="component" value="Unassembled WGS sequence"/>
</dbReference>
<reference evidence="2 3" key="1">
    <citation type="submission" date="2018-06" db="EMBL/GenBank/DDBJ databases">
        <authorList>
            <consortium name="Pathogen Informatics"/>
            <person name="Doyle S."/>
        </authorList>
    </citation>
    <scope>NUCLEOTIDE SEQUENCE [LARGE SCALE GENOMIC DNA]</scope>
    <source>
        <strain evidence="2 3">NCTC10764</strain>
    </source>
</reference>
<dbReference type="InterPro" id="IPR046587">
    <property type="entry name" value="DUF6645"/>
</dbReference>
<protein>
    <submittedName>
        <fullName evidence="2">Phage protein</fullName>
    </submittedName>
</protein>
<evidence type="ECO:0000313" key="2">
    <source>
        <dbReference type="EMBL" id="STE55855.1"/>
    </source>
</evidence>
<dbReference type="EMBL" id="UFZL01000001">
    <property type="protein sequence ID" value="STE55855.1"/>
    <property type="molecule type" value="Genomic_DNA"/>
</dbReference>
<name>A0A376J632_ECOLX</name>
<evidence type="ECO:0000313" key="3">
    <source>
        <dbReference type="Proteomes" id="UP000255201"/>
    </source>
</evidence>
<proteinExistence type="predicted"/>
<sequence length="184" mass="19804">MAEFSCQMVYLRSPKQSNKAWSLTRPVDDAVSLLTRGGRLSCKFRLSGALTNNQFGLGIYLYTDVALPDVVAMTGTGNPFLMSFFTQTTDGKLNLMHHKKAGNTKLGEFGNYSNDWQTLELVFTAGSATVTPKLNGVAGPAFQVIKDSLTLGLNALTLTDITKNAAYGVEIESLVLEINAPASS</sequence>
<feature type="domain" description="DUF6645" evidence="1">
    <location>
        <begin position="34"/>
        <end position="144"/>
    </location>
</feature>
<dbReference type="Pfam" id="PF20350">
    <property type="entry name" value="DUF6645"/>
    <property type="match status" value="1"/>
</dbReference>
<gene>
    <name evidence="2" type="ORF">NCTC10764_02417</name>
</gene>